<dbReference type="EMBL" id="GBXM01050975">
    <property type="protein sequence ID" value="JAH57602.1"/>
    <property type="molecule type" value="Transcribed_RNA"/>
</dbReference>
<organism evidence="2">
    <name type="scientific">Anguilla anguilla</name>
    <name type="common">European freshwater eel</name>
    <name type="synonym">Muraena anguilla</name>
    <dbReference type="NCBI Taxonomy" id="7936"/>
    <lineage>
        <taxon>Eukaryota</taxon>
        <taxon>Metazoa</taxon>
        <taxon>Chordata</taxon>
        <taxon>Craniata</taxon>
        <taxon>Vertebrata</taxon>
        <taxon>Euteleostomi</taxon>
        <taxon>Actinopterygii</taxon>
        <taxon>Neopterygii</taxon>
        <taxon>Teleostei</taxon>
        <taxon>Anguilliformes</taxon>
        <taxon>Anguillidae</taxon>
        <taxon>Anguilla</taxon>
    </lineage>
</organism>
<reference evidence="2" key="2">
    <citation type="journal article" date="2015" name="Fish Shellfish Immunol.">
        <title>Early steps in the European eel (Anguilla anguilla)-Vibrio vulnificus interaction in the gills: Role of the RtxA13 toxin.</title>
        <authorList>
            <person name="Callol A."/>
            <person name="Pajuelo D."/>
            <person name="Ebbesson L."/>
            <person name="Teles M."/>
            <person name="MacKenzie S."/>
            <person name="Amaro C."/>
        </authorList>
    </citation>
    <scope>NUCLEOTIDE SEQUENCE</scope>
</reference>
<feature type="signal peptide" evidence="1">
    <location>
        <begin position="1"/>
        <end position="29"/>
    </location>
</feature>
<evidence type="ECO:0000313" key="2">
    <source>
        <dbReference type="EMBL" id="JAH57602.1"/>
    </source>
</evidence>
<protein>
    <submittedName>
        <fullName evidence="2">Uncharacterized protein</fullName>
    </submittedName>
</protein>
<proteinExistence type="predicted"/>
<dbReference type="AlphaFoldDB" id="A0A0E9TVV1"/>
<evidence type="ECO:0000256" key="1">
    <source>
        <dbReference type="SAM" id="SignalP"/>
    </source>
</evidence>
<name>A0A0E9TVV1_ANGAN</name>
<sequence length="48" mass="5250">MLGSGFSAVQYWLFRPLCLLDTLCCGINCLEPAPITENTENDTGELSL</sequence>
<keyword evidence="1" id="KW-0732">Signal</keyword>
<feature type="chain" id="PRO_5002433557" evidence="1">
    <location>
        <begin position="30"/>
        <end position="48"/>
    </location>
</feature>
<accession>A0A0E9TVV1</accession>
<reference evidence="2" key="1">
    <citation type="submission" date="2014-11" db="EMBL/GenBank/DDBJ databases">
        <authorList>
            <person name="Amaro Gonzalez C."/>
        </authorList>
    </citation>
    <scope>NUCLEOTIDE SEQUENCE</scope>
</reference>